<dbReference type="InterPro" id="IPR038186">
    <property type="entry name" value="CHAD_dom_sf"/>
</dbReference>
<dbReference type="GO" id="GO:0046872">
    <property type="term" value="F:metal ion binding"/>
    <property type="evidence" value="ECO:0007669"/>
    <property type="project" value="TreeGrafter"/>
</dbReference>
<dbReference type="Gene3D" id="2.40.320.10">
    <property type="entry name" value="Hypothetical Protein Pfu-838710-001"/>
    <property type="match status" value="1"/>
</dbReference>
<dbReference type="Gene3D" id="1.40.20.10">
    <property type="entry name" value="CHAD domain"/>
    <property type="match status" value="1"/>
</dbReference>
<dbReference type="GO" id="GO:0050355">
    <property type="term" value="F:inorganic triphosphate phosphatase activity"/>
    <property type="evidence" value="ECO:0007669"/>
    <property type="project" value="InterPro"/>
</dbReference>
<dbReference type="InterPro" id="IPR023577">
    <property type="entry name" value="CYTH_domain"/>
</dbReference>
<name>A0A1I2SCX4_9HYPH</name>
<evidence type="ECO:0000259" key="1">
    <source>
        <dbReference type="PROSITE" id="PS51707"/>
    </source>
</evidence>
<dbReference type="PROSITE" id="PS51707">
    <property type="entry name" value="CYTH"/>
    <property type="match status" value="1"/>
</dbReference>
<dbReference type="SMART" id="SM01118">
    <property type="entry name" value="CYTH"/>
    <property type="match status" value="1"/>
</dbReference>
<dbReference type="Pfam" id="PF05235">
    <property type="entry name" value="CHAD"/>
    <property type="match status" value="1"/>
</dbReference>
<dbReference type="PANTHER" id="PTHR39569">
    <property type="entry name" value="INORGANIC TRIPHOSPHATASE"/>
    <property type="match status" value="1"/>
</dbReference>
<feature type="domain" description="CYTH" evidence="1">
    <location>
        <begin position="4"/>
        <end position="202"/>
    </location>
</feature>
<dbReference type="RefSeq" id="WP_091969428.1">
    <property type="nucleotide sequence ID" value="NZ_FOPM01000004.1"/>
</dbReference>
<dbReference type="InterPro" id="IPR039013">
    <property type="entry name" value="YgiF"/>
</dbReference>
<accession>A0A1I2SCX4</accession>
<dbReference type="OrthoDB" id="9777271at2"/>
<dbReference type="PANTHER" id="PTHR39569:SF1">
    <property type="entry name" value="INORGANIC TRIPHOSPHATASE"/>
    <property type="match status" value="1"/>
</dbReference>
<evidence type="ECO:0000313" key="4">
    <source>
        <dbReference type="Proteomes" id="UP000199229"/>
    </source>
</evidence>
<dbReference type="PROSITE" id="PS51708">
    <property type="entry name" value="CHAD"/>
    <property type="match status" value="1"/>
</dbReference>
<evidence type="ECO:0000259" key="2">
    <source>
        <dbReference type="PROSITE" id="PS51708"/>
    </source>
</evidence>
<dbReference type="CDD" id="cd07756">
    <property type="entry name" value="CYTH-like_Pase_CHAD"/>
    <property type="match status" value="1"/>
</dbReference>
<dbReference type="STRING" id="582675.SAMN05192565_10434"/>
<reference evidence="4" key="1">
    <citation type="submission" date="2016-10" db="EMBL/GenBank/DDBJ databases">
        <authorList>
            <person name="Varghese N."/>
            <person name="Submissions S."/>
        </authorList>
    </citation>
    <scope>NUCLEOTIDE SEQUENCE [LARGE SCALE GENOMIC DNA]</scope>
    <source>
        <strain evidence="4">Gh-105</strain>
    </source>
</reference>
<evidence type="ECO:0000313" key="3">
    <source>
        <dbReference type="EMBL" id="SFG47916.1"/>
    </source>
</evidence>
<dbReference type="EMBL" id="FOPM01000004">
    <property type="protein sequence ID" value="SFG47916.1"/>
    <property type="molecule type" value="Genomic_DNA"/>
</dbReference>
<dbReference type="Proteomes" id="UP000199229">
    <property type="component" value="Unassembled WGS sequence"/>
</dbReference>
<proteinExistence type="predicted"/>
<dbReference type="Pfam" id="PF01928">
    <property type="entry name" value="CYTH"/>
    <property type="match status" value="1"/>
</dbReference>
<dbReference type="SMART" id="SM00880">
    <property type="entry name" value="CHAD"/>
    <property type="match status" value="1"/>
</dbReference>
<dbReference type="InterPro" id="IPR033469">
    <property type="entry name" value="CYTH-like_dom_sf"/>
</dbReference>
<sequence length="513" mass="56083">MTTPREIELKLDCEVADLPTLANHPLLRADGTPDTAVLTSTYFDTVKGDLRKAGLTLRVRREGDRRIQTVKAAGGGAGLFDRAEWETDIAGDRPDLERLGDAPVAALLADLPDSDLRPVITTVVERTTRLVLHGESLISATLDQGRIETKQGDVPLCELELELGEGKPGDLFGLAQALSETVPLRLGALSKSARGWSLLDGTLRKASKSGAVRLAPEATAGEAFRAIAGACLHHLRLNEDVFLHRRHPEGLHQIRVALRRLRSAITLFKPILAGDPATANLRDEIKRVTEPFGRARNLDVFLETTLPAEMEKRPDEAGLRDLRTRLEAERDRAHDAVIATLESPAWRSLVLDIAAWIETGAWRSEGNVPVRDAPAEEFAADILDKARRRIRKRGRHLDRIDAEARHRVRIEGKKLRYGAEFFASLYAEGKPHKRHKAFVAALSDLQDHLGALNDMATAHEVLSGLAHDASAVPAQALFAAGLTAADTEAATKALLAKAAEAHGDLVDLKPFWR</sequence>
<organism evidence="3 4">
    <name type="scientific">Methylobacterium gossipiicola</name>
    <dbReference type="NCBI Taxonomy" id="582675"/>
    <lineage>
        <taxon>Bacteria</taxon>
        <taxon>Pseudomonadati</taxon>
        <taxon>Pseudomonadota</taxon>
        <taxon>Alphaproteobacteria</taxon>
        <taxon>Hyphomicrobiales</taxon>
        <taxon>Methylobacteriaceae</taxon>
        <taxon>Methylobacterium</taxon>
    </lineage>
</organism>
<dbReference type="InterPro" id="IPR007899">
    <property type="entry name" value="CHAD_dom"/>
</dbReference>
<feature type="domain" description="CHAD" evidence="2">
    <location>
        <begin position="217"/>
        <end position="507"/>
    </location>
</feature>
<protein>
    <submittedName>
        <fullName evidence="3">Inorganic triphosphatase YgiF, contains CYTH and CHAD domains</fullName>
    </submittedName>
</protein>
<dbReference type="SUPFAM" id="SSF55154">
    <property type="entry name" value="CYTH-like phosphatases"/>
    <property type="match status" value="1"/>
</dbReference>
<dbReference type="AlphaFoldDB" id="A0A1I2SCX4"/>
<keyword evidence="4" id="KW-1185">Reference proteome</keyword>
<gene>
    <name evidence="3" type="ORF">SAMN05192565_10434</name>
</gene>